<dbReference type="Proteomes" id="UP000053660">
    <property type="component" value="Unassembled WGS sequence"/>
</dbReference>
<evidence type="ECO:0008006" key="3">
    <source>
        <dbReference type="Google" id="ProtNLM"/>
    </source>
</evidence>
<dbReference type="AlphaFoldDB" id="A0A0B1SZV1"/>
<proteinExistence type="predicted"/>
<dbReference type="SUPFAM" id="SSF53383">
    <property type="entry name" value="PLP-dependent transferases"/>
    <property type="match status" value="1"/>
</dbReference>
<evidence type="ECO:0000313" key="1">
    <source>
        <dbReference type="EMBL" id="KHJ90524.1"/>
    </source>
</evidence>
<keyword evidence="2" id="KW-1185">Reference proteome</keyword>
<dbReference type="InterPro" id="IPR015424">
    <property type="entry name" value="PyrdxlP-dep_Trfase"/>
</dbReference>
<gene>
    <name evidence="1" type="ORF">OESDEN_09634</name>
</gene>
<sequence>MVILTCSNGITPAQVQKFFQSHGVLVMLFDSTRIRIVLNWGVKEDDVDKVLNIYKEFVSSVSNQ</sequence>
<reference evidence="1 2" key="1">
    <citation type="submission" date="2014-03" db="EMBL/GenBank/DDBJ databases">
        <title>Draft genome of the hookworm Oesophagostomum dentatum.</title>
        <authorList>
            <person name="Mitreva M."/>
        </authorList>
    </citation>
    <scope>NUCLEOTIDE SEQUENCE [LARGE SCALE GENOMIC DNA]</scope>
    <source>
        <strain evidence="1 2">OD-Hann</strain>
    </source>
</reference>
<evidence type="ECO:0000313" key="2">
    <source>
        <dbReference type="Proteomes" id="UP000053660"/>
    </source>
</evidence>
<dbReference type="InterPro" id="IPR015422">
    <property type="entry name" value="PyrdxlP-dep_Trfase_small"/>
</dbReference>
<dbReference type="Gene3D" id="3.90.1150.10">
    <property type="entry name" value="Aspartate Aminotransferase, domain 1"/>
    <property type="match status" value="1"/>
</dbReference>
<organism evidence="1 2">
    <name type="scientific">Oesophagostomum dentatum</name>
    <name type="common">Nodular worm</name>
    <dbReference type="NCBI Taxonomy" id="61180"/>
    <lineage>
        <taxon>Eukaryota</taxon>
        <taxon>Metazoa</taxon>
        <taxon>Ecdysozoa</taxon>
        <taxon>Nematoda</taxon>
        <taxon>Chromadorea</taxon>
        <taxon>Rhabditida</taxon>
        <taxon>Rhabditina</taxon>
        <taxon>Rhabditomorpha</taxon>
        <taxon>Strongyloidea</taxon>
        <taxon>Strongylidae</taxon>
        <taxon>Oesophagostomum</taxon>
    </lineage>
</organism>
<name>A0A0B1SZV1_OESDE</name>
<dbReference type="OrthoDB" id="5855443at2759"/>
<protein>
    <recommendedName>
        <fullName evidence="3">Aromatic amino acid beta-eliminating lyase/threonine aldolase domain-containing protein</fullName>
    </recommendedName>
</protein>
<dbReference type="EMBL" id="KN552938">
    <property type="protein sequence ID" value="KHJ90524.1"/>
    <property type="molecule type" value="Genomic_DNA"/>
</dbReference>
<accession>A0A0B1SZV1</accession>